<dbReference type="Proteomes" id="UP000677804">
    <property type="component" value="Chromosome"/>
</dbReference>
<keyword evidence="4" id="KW-0282">Flagellum</keyword>
<dbReference type="InterPro" id="IPR005648">
    <property type="entry name" value="FlgD"/>
</dbReference>
<feature type="region of interest" description="Disordered" evidence="3">
    <location>
        <begin position="138"/>
        <end position="176"/>
    </location>
</feature>
<organism evidence="4 5">
    <name type="scientific">Cellulomonas wangleii</name>
    <dbReference type="NCBI Taxonomy" id="2816956"/>
    <lineage>
        <taxon>Bacteria</taxon>
        <taxon>Bacillati</taxon>
        <taxon>Actinomycetota</taxon>
        <taxon>Actinomycetes</taxon>
        <taxon>Micrococcales</taxon>
        <taxon>Cellulomonadaceae</taxon>
        <taxon>Cellulomonas</taxon>
    </lineage>
</organism>
<keyword evidence="4" id="KW-0966">Cell projection</keyword>
<name>A0ABX8D6E8_9CELL</name>
<accession>A0ABX8D6E8</accession>
<feature type="compositionally biased region" description="Polar residues" evidence="3">
    <location>
        <begin position="1"/>
        <end position="11"/>
    </location>
</feature>
<evidence type="ECO:0000256" key="1">
    <source>
        <dbReference type="ARBA" id="ARBA00010577"/>
    </source>
</evidence>
<evidence type="ECO:0000313" key="4">
    <source>
        <dbReference type="EMBL" id="QVI63028.1"/>
    </source>
</evidence>
<keyword evidence="4" id="KW-0969">Cilium</keyword>
<comment type="similarity">
    <text evidence="1">Belongs to the FlgD family.</text>
</comment>
<keyword evidence="5" id="KW-1185">Reference proteome</keyword>
<dbReference type="Pfam" id="PF03963">
    <property type="entry name" value="FlgD"/>
    <property type="match status" value="1"/>
</dbReference>
<feature type="compositionally biased region" description="Low complexity" evidence="3">
    <location>
        <begin position="12"/>
        <end position="24"/>
    </location>
</feature>
<proteinExistence type="inferred from homology"/>
<keyword evidence="2" id="KW-1005">Bacterial flagellum biogenesis</keyword>
<evidence type="ECO:0000256" key="3">
    <source>
        <dbReference type="SAM" id="MobiDB-lite"/>
    </source>
</evidence>
<dbReference type="EMBL" id="CP074405">
    <property type="protein sequence ID" value="QVI63028.1"/>
    <property type="molecule type" value="Genomic_DNA"/>
</dbReference>
<gene>
    <name evidence="4" type="ORF">KG103_03650</name>
</gene>
<sequence>MTIDTSYAASGTTRTPDAAATTATSNDSLDKQAFLQLLVAQLRYQDPTSPMDTSQLMAQTTQLTTMERLVELSDTQREAFALQMRSSAAALVGTQVEWTDADGVTSRGLVSAVSYATSVPTVRVGDVDVPLDAVAAVTGRASTTPGTTEPGTTAPDAPGTDPDLTPGAPGATPTAA</sequence>
<evidence type="ECO:0000256" key="2">
    <source>
        <dbReference type="ARBA" id="ARBA00022795"/>
    </source>
</evidence>
<dbReference type="RefSeq" id="WP_207340503.1">
    <property type="nucleotide sequence ID" value="NZ_CP074405.1"/>
</dbReference>
<reference evidence="4 5" key="1">
    <citation type="submission" date="2021-05" db="EMBL/GenBank/DDBJ databases">
        <title>Novel species in genus Cellulomonas.</title>
        <authorList>
            <person name="Zhang G."/>
        </authorList>
    </citation>
    <scope>NUCLEOTIDE SEQUENCE [LARGE SCALE GENOMIC DNA]</scope>
    <source>
        <strain evidence="5">zg-ZUI222</strain>
    </source>
</reference>
<protein>
    <submittedName>
        <fullName evidence="4">Flagellar hook capping protein</fullName>
    </submittedName>
</protein>
<evidence type="ECO:0000313" key="5">
    <source>
        <dbReference type="Proteomes" id="UP000677804"/>
    </source>
</evidence>
<feature type="region of interest" description="Disordered" evidence="3">
    <location>
        <begin position="1"/>
        <end position="25"/>
    </location>
</feature>